<reference evidence="3" key="1">
    <citation type="submission" date="2018-05" db="EMBL/GenBank/DDBJ databases">
        <authorList>
            <person name="Lu D."/>
        </authorList>
    </citation>
    <scope>NUCLEOTIDE SEQUENCE [LARGE SCALE GENOMIC DNA]</scope>
    <source>
        <strain evidence="3">F01</strain>
    </source>
</reference>
<dbReference type="AlphaFoldDB" id="A0A2V3ZLX2"/>
<protein>
    <submittedName>
        <fullName evidence="2">DUF2878 domain-containing protein</fullName>
    </submittedName>
</protein>
<reference evidence="2 3" key="2">
    <citation type="submission" date="2018-06" db="EMBL/GenBank/DDBJ databases">
        <title>Marinobactersediminissp. nov, a moderately halophilic bacterium isolated from marine solar saltern.</title>
        <authorList>
            <person name="Zhang Y."/>
        </authorList>
    </citation>
    <scope>NUCLEOTIDE SEQUENCE [LARGE SCALE GENOMIC DNA]</scope>
    <source>
        <strain evidence="2 3">F01</strain>
    </source>
</reference>
<comment type="caution">
    <text evidence="2">The sequence shown here is derived from an EMBL/GenBank/DDBJ whole genome shotgun (WGS) entry which is preliminary data.</text>
</comment>
<keyword evidence="1" id="KW-0472">Membrane</keyword>
<evidence type="ECO:0000256" key="1">
    <source>
        <dbReference type="SAM" id="Phobius"/>
    </source>
</evidence>
<feature type="transmembrane region" description="Helical" evidence="1">
    <location>
        <begin position="88"/>
        <end position="106"/>
    </location>
</feature>
<gene>
    <name evidence="2" type="ORF">DIT71_08675</name>
</gene>
<dbReference type="InterPro" id="IPR021306">
    <property type="entry name" value="DUF2878"/>
</dbReference>
<dbReference type="Proteomes" id="UP000253987">
    <property type="component" value="Unassembled WGS sequence"/>
</dbReference>
<evidence type="ECO:0000313" key="3">
    <source>
        <dbReference type="Proteomes" id="UP000253987"/>
    </source>
</evidence>
<dbReference type="RefSeq" id="WP_114612789.1">
    <property type="nucleotide sequence ID" value="NZ_QFWX01000003.1"/>
</dbReference>
<feature type="transmembrane region" description="Helical" evidence="1">
    <location>
        <begin position="113"/>
        <end position="131"/>
    </location>
</feature>
<dbReference type="OrthoDB" id="21939at2"/>
<name>A0A2V3ZLX2_9GAMM</name>
<sequence length="173" mass="19023">MIQSDTVRNTINFVLFQAGWFACVLYPGLPAVGFVLLLIGFHLAFISQHRMAELQFIGAGAVIGGVLDGVWFQTGILDDGTGSVELTPVWLIGLWAIFMTTLSHSLSWINSRAWLPFVCAPFAGPFAYWSASKLGAVELPDQTMSLVALAVGWLIVFPALLYLRKFLYPELAR</sequence>
<dbReference type="EMBL" id="QFWX01000003">
    <property type="protein sequence ID" value="PXX91908.1"/>
    <property type="molecule type" value="Genomic_DNA"/>
</dbReference>
<accession>A0A2V3ZLX2</accession>
<proteinExistence type="predicted"/>
<feature type="transmembrane region" description="Helical" evidence="1">
    <location>
        <begin position="143"/>
        <end position="163"/>
    </location>
</feature>
<keyword evidence="3" id="KW-1185">Reference proteome</keyword>
<feature type="transmembrane region" description="Helical" evidence="1">
    <location>
        <begin position="56"/>
        <end position="76"/>
    </location>
</feature>
<keyword evidence="1" id="KW-1133">Transmembrane helix</keyword>
<dbReference type="Pfam" id="PF11086">
    <property type="entry name" value="DUF2878"/>
    <property type="match status" value="1"/>
</dbReference>
<evidence type="ECO:0000313" key="2">
    <source>
        <dbReference type="EMBL" id="PXX91908.1"/>
    </source>
</evidence>
<feature type="transmembrane region" description="Helical" evidence="1">
    <location>
        <begin position="18"/>
        <end position="44"/>
    </location>
</feature>
<keyword evidence="1" id="KW-0812">Transmembrane</keyword>
<organism evidence="2 3">
    <name type="scientific">Marinobacter vulgaris</name>
    <dbReference type="NCBI Taxonomy" id="1928331"/>
    <lineage>
        <taxon>Bacteria</taxon>
        <taxon>Pseudomonadati</taxon>
        <taxon>Pseudomonadota</taxon>
        <taxon>Gammaproteobacteria</taxon>
        <taxon>Pseudomonadales</taxon>
        <taxon>Marinobacteraceae</taxon>
        <taxon>Marinobacter</taxon>
    </lineage>
</organism>